<keyword evidence="1" id="KW-0472">Membrane</keyword>
<keyword evidence="1" id="KW-0812">Transmembrane</keyword>
<dbReference type="AlphaFoldDB" id="A0A1I3AEE4"/>
<evidence type="ECO:0000256" key="1">
    <source>
        <dbReference type="SAM" id="Phobius"/>
    </source>
</evidence>
<dbReference type="Proteomes" id="UP000323537">
    <property type="component" value="Unassembled WGS sequence"/>
</dbReference>
<proteinExistence type="predicted"/>
<organism evidence="2 3">
    <name type="scientific">Halorubrum aquaticum</name>
    <dbReference type="NCBI Taxonomy" id="387340"/>
    <lineage>
        <taxon>Archaea</taxon>
        <taxon>Methanobacteriati</taxon>
        <taxon>Methanobacteriota</taxon>
        <taxon>Stenosarchaea group</taxon>
        <taxon>Halobacteria</taxon>
        <taxon>Halobacteriales</taxon>
        <taxon>Haloferacaceae</taxon>
        <taxon>Halorubrum</taxon>
    </lineage>
</organism>
<sequence>MTGTELLAGASPSVQALAVIGVVLLEAIALYVGYGAVEEAVGPAVLDRLANGR</sequence>
<evidence type="ECO:0000313" key="2">
    <source>
        <dbReference type="EMBL" id="SFH48497.1"/>
    </source>
</evidence>
<keyword evidence="1" id="KW-1133">Transmembrane helix</keyword>
<keyword evidence="3" id="KW-1185">Reference proteome</keyword>
<dbReference type="InterPro" id="IPR055934">
    <property type="entry name" value="DUF7512"/>
</dbReference>
<dbReference type="RefSeq" id="WP_188127885.1">
    <property type="nucleotide sequence ID" value="NZ_BAAADP010000003.1"/>
</dbReference>
<name>A0A1I3AEE4_9EURY</name>
<reference evidence="2 3" key="1">
    <citation type="submission" date="2016-10" db="EMBL/GenBank/DDBJ databases">
        <authorList>
            <person name="Varghese N."/>
            <person name="Submissions S."/>
        </authorList>
    </citation>
    <scope>NUCLEOTIDE SEQUENCE [LARGE SCALE GENOMIC DNA]</scope>
    <source>
        <strain evidence="2 3">CGMCC 1.6377</strain>
    </source>
</reference>
<evidence type="ECO:0000313" key="3">
    <source>
        <dbReference type="Proteomes" id="UP000323537"/>
    </source>
</evidence>
<gene>
    <name evidence="2" type="ORF">SAMN04488066_105141</name>
</gene>
<feature type="transmembrane region" description="Helical" evidence="1">
    <location>
        <begin position="14"/>
        <end position="34"/>
    </location>
</feature>
<dbReference type="OrthoDB" id="255777at2157"/>
<accession>A0A1I3AEE4</accession>
<dbReference type="EMBL" id="FOPZ01000005">
    <property type="protein sequence ID" value="SFH48497.1"/>
    <property type="molecule type" value="Genomic_DNA"/>
</dbReference>
<protein>
    <submittedName>
        <fullName evidence="2">Uncharacterized protein</fullName>
    </submittedName>
</protein>
<dbReference type="Pfam" id="PF24352">
    <property type="entry name" value="DUF7512"/>
    <property type="match status" value="1"/>
</dbReference>